<dbReference type="Pfam" id="PF13676">
    <property type="entry name" value="TIR_2"/>
    <property type="match status" value="1"/>
</dbReference>
<gene>
    <name evidence="2" type="ORF">QR674_15385</name>
</gene>
<dbReference type="Gene3D" id="3.40.50.10140">
    <property type="entry name" value="Toll/interleukin-1 receptor homology (TIR) domain"/>
    <property type="match status" value="1"/>
</dbReference>
<evidence type="ECO:0000259" key="1">
    <source>
        <dbReference type="PROSITE" id="PS50104"/>
    </source>
</evidence>
<evidence type="ECO:0000313" key="2">
    <source>
        <dbReference type="EMBL" id="MDV2470361.1"/>
    </source>
</evidence>
<comment type="caution">
    <text evidence="2">The sequence shown here is derived from an EMBL/GenBank/DDBJ whole genome shotgun (WGS) entry which is preliminary data.</text>
</comment>
<evidence type="ECO:0000313" key="3">
    <source>
        <dbReference type="Proteomes" id="UP001278188"/>
    </source>
</evidence>
<dbReference type="InterPro" id="IPR000157">
    <property type="entry name" value="TIR_dom"/>
</dbReference>
<organism evidence="2 3">
    <name type="scientific">Acinetobacter chinensis</name>
    <dbReference type="NCBI Taxonomy" id="2004650"/>
    <lineage>
        <taxon>Bacteria</taxon>
        <taxon>Pseudomonadati</taxon>
        <taxon>Pseudomonadota</taxon>
        <taxon>Gammaproteobacteria</taxon>
        <taxon>Moraxellales</taxon>
        <taxon>Moraxellaceae</taxon>
        <taxon>Acinetobacter</taxon>
    </lineage>
</organism>
<reference evidence="2 3" key="1">
    <citation type="submission" date="2023-06" db="EMBL/GenBank/DDBJ databases">
        <title>Genomic Analysis of Acinetobacter Strains Recovered from South Australian Aquatic Samples provides Insights into the Circulation of Antibiotic Resistance determinants in the Environment.</title>
        <authorList>
            <person name="Tobin L."/>
            <person name="Jarocki V.M."/>
            <person name="Kenyon J."/>
            <person name="Drigo B."/>
            <person name="Donner E."/>
            <person name="Djordjevic S.P."/>
            <person name="Hamidian M."/>
        </authorList>
    </citation>
    <scope>NUCLEOTIDE SEQUENCE [LARGE SCALE GENOMIC DNA]</scope>
    <source>
        <strain evidence="2 3">SAAc652</strain>
    </source>
</reference>
<accession>A0ABU3WIY0</accession>
<dbReference type="PROSITE" id="PS50104">
    <property type="entry name" value="TIR"/>
    <property type="match status" value="1"/>
</dbReference>
<keyword evidence="3" id="KW-1185">Reference proteome</keyword>
<name>A0ABU3WIY0_9GAMM</name>
<dbReference type="SUPFAM" id="SSF52200">
    <property type="entry name" value="Toll/Interleukin receptor TIR domain"/>
    <property type="match status" value="1"/>
</dbReference>
<protein>
    <submittedName>
        <fullName evidence="2">Toll/interleukin-1 receptor domain-containing protein</fullName>
    </submittedName>
</protein>
<feature type="domain" description="TIR" evidence="1">
    <location>
        <begin position="4"/>
        <end position="144"/>
    </location>
</feature>
<dbReference type="EMBL" id="JASVDY010000008">
    <property type="protein sequence ID" value="MDV2470361.1"/>
    <property type="molecule type" value="Genomic_DNA"/>
</dbReference>
<proteinExistence type="predicted"/>
<dbReference type="Proteomes" id="UP001278188">
    <property type="component" value="Unassembled WGS sequence"/>
</dbReference>
<sequence length="231" mass="26423">MNKIIWDAFISHASEDKNEVVLPLSKLLLDEGLKIWLDQGEIFLGDSLREKIDEGLSFSQFGIIILSHNFFNKNWTIAELDALFSREISGEKVILPIWHGIGVDEIRSYSPLLAGKYAVSTDQGLNEVKEKILSAIYKEGRKESIGKPIYSGKLNKRAIMTLPEGSYLISNCYSPFDRKPLIEEMIEFGVDRNSFWEKVKSKGADGRLCHVFKEYEDYQAYKRSLNSLVNY</sequence>
<dbReference type="RefSeq" id="WP_317085089.1">
    <property type="nucleotide sequence ID" value="NZ_JASVDY010000008.1"/>
</dbReference>
<keyword evidence="2" id="KW-0675">Receptor</keyword>
<dbReference type="InterPro" id="IPR035897">
    <property type="entry name" value="Toll_tir_struct_dom_sf"/>
</dbReference>